<gene>
    <name evidence="2" type="ORF">EBQ10_08775</name>
</gene>
<dbReference type="RefSeq" id="WP_114950004.1">
    <property type="nucleotide sequence ID" value="NZ_CP033905.1"/>
</dbReference>
<keyword evidence="2" id="KW-0482">Metalloprotease</keyword>
<feature type="domain" description="CAAX prenyl protease 2/Lysostaphin resistance protein A-like" evidence="1">
    <location>
        <begin position="163"/>
        <end position="251"/>
    </location>
</feature>
<dbReference type="GO" id="GO:0080120">
    <property type="term" value="P:CAAX-box protein maturation"/>
    <property type="evidence" value="ECO:0007669"/>
    <property type="project" value="UniProtKB-ARBA"/>
</dbReference>
<accession>A0A380MDW7</accession>
<evidence type="ECO:0000259" key="1">
    <source>
        <dbReference type="Pfam" id="PF02517"/>
    </source>
</evidence>
<sequence>MLVFGGVGLRNRSHAFLTVAGLVGLLPTAAFLWDNVVSFFFPQIVADHPHWFVANVFVTGTLKTFIAGALWFMCAGITLYAMQRAGWGLGGSQPQERTRAWLRHRLLIWIVGALSTYCLLATFGTFQRNLAPLFQQLGIDTFFSQPGYADNLQEPDYTGYDPLLAFFTPIVVGGAEEIVNVGLLALLARRYQRSWGFILIASALIRAMLHLHRGSLSIVLAMLPLAVFTVAFYRKTAMISPLVIGHMAWNFSLLATESIDTSLATRIGFSAITYLLPIATICLLVIAILRACNWQHSNRQQKELQESD</sequence>
<dbReference type="GO" id="GO:0008237">
    <property type="term" value="F:metallopeptidase activity"/>
    <property type="evidence" value="ECO:0007669"/>
    <property type="project" value="UniProtKB-KW"/>
</dbReference>
<evidence type="ECO:0000313" key="2">
    <source>
        <dbReference type="EMBL" id="AZR07367.1"/>
    </source>
</evidence>
<keyword evidence="2" id="KW-0378">Hydrolase</keyword>
<name>A0A380MDW7_9ACTO</name>
<evidence type="ECO:0000313" key="3">
    <source>
        <dbReference type="Proteomes" id="UP000275951"/>
    </source>
</evidence>
<keyword evidence="2" id="KW-0645">Protease</keyword>
<dbReference type="GO" id="GO:0004175">
    <property type="term" value="F:endopeptidase activity"/>
    <property type="evidence" value="ECO:0007669"/>
    <property type="project" value="UniProtKB-ARBA"/>
</dbReference>
<dbReference type="GO" id="GO:0006508">
    <property type="term" value="P:proteolysis"/>
    <property type="evidence" value="ECO:0007669"/>
    <property type="project" value="UniProtKB-KW"/>
</dbReference>
<protein>
    <submittedName>
        <fullName evidence="2">CPBP family intramembrane metalloprotease</fullName>
    </submittedName>
</protein>
<dbReference type="InterPro" id="IPR003675">
    <property type="entry name" value="Rce1/LyrA-like_dom"/>
</dbReference>
<proteinExistence type="predicted"/>
<dbReference type="AlphaFoldDB" id="A0A380MDW7"/>
<dbReference type="EMBL" id="CP033905">
    <property type="protein sequence ID" value="AZR07367.1"/>
    <property type="molecule type" value="Genomic_DNA"/>
</dbReference>
<reference evidence="2 3" key="1">
    <citation type="submission" date="2018-11" db="EMBL/GenBank/DDBJ databases">
        <title>Multidrug-resistant genes are associated with an 42-kb island TGI1 carrying a complex class 1 integron in a Trueperella pyogenes.</title>
        <authorList>
            <person name="Dong W."/>
        </authorList>
    </citation>
    <scope>NUCLEOTIDE SEQUENCE [LARGE SCALE GENOMIC DNA]</scope>
    <source>
        <strain evidence="2 3">TP4</strain>
    </source>
</reference>
<organism evidence="2 3">
    <name type="scientific">Trueperella pyogenes</name>
    <dbReference type="NCBI Taxonomy" id="1661"/>
    <lineage>
        <taxon>Bacteria</taxon>
        <taxon>Bacillati</taxon>
        <taxon>Actinomycetota</taxon>
        <taxon>Actinomycetes</taxon>
        <taxon>Actinomycetales</taxon>
        <taxon>Actinomycetaceae</taxon>
        <taxon>Trueperella</taxon>
    </lineage>
</organism>
<dbReference type="Pfam" id="PF02517">
    <property type="entry name" value="Rce1-like"/>
    <property type="match status" value="1"/>
</dbReference>
<dbReference type="Proteomes" id="UP000275951">
    <property type="component" value="Chromosome"/>
</dbReference>